<dbReference type="EMBL" id="CP010767">
    <property type="protein sequence ID" value="ATG44901.1"/>
    <property type="molecule type" value="Genomic_DNA"/>
</dbReference>
<sequence>MRKQAEYRCSPLHALVFPIDLRAISFVQINEATVDASSQFQDSLPVSSDKLLAQLDAWGISYRLHSHVPLRTVEDAKAVEAGFMQAGERALRLKNLYLRDKKKRNHLVSLEQDRDVDLKALAADLGLGKLSFGSADRLLETLGVRPGAVTPLAMVNGVNQDVHFYMDKAAQQADVIYMHPLVNDRTVALTRQVFLEVMDRLNVTITWV</sequence>
<name>A0AAN1GTJ6_9RHOB</name>
<evidence type="ECO:0000313" key="4">
    <source>
        <dbReference type="Proteomes" id="UP000218606"/>
    </source>
</evidence>
<dbReference type="InterPro" id="IPR007214">
    <property type="entry name" value="YbaK/aa-tRNA-synth-assoc-dom"/>
</dbReference>
<feature type="domain" description="YbaK/aminoacyl-tRNA synthetase-associated" evidence="2">
    <location>
        <begin position="85"/>
        <end position="192"/>
    </location>
</feature>
<dbReference type="GO" id="GO:0002161">
    <property type="term" value="F:aminoacyl-tRNA deacylase activity"/>
    <property type="evidence" value="ECO:0007669"/>
    <property type="project" value="InterPro"/>
</dbReference>
<dbReference type="InterPro" id="IPR036754">
    <property type="entry name" value="YbaK/aa-tRNA-synt-asso_dom_sf"/>
</dbReference>
<dbReference type="AlphaFoldDB" id="A0AAN1GTJ6"/>
<dbReference type="CDD" id="cd04335">
    <property type="entry name" value="PrdX_deacylase"/>
    <property type="match status" value="1"/>
</dbReference>
<dbReference type="PANTHER" id="PTHR31423">
    <property type="entry name" value="YBAK DOMAIN-CONTAINING PROTEIN"/>
    <property type="match status" value="1"/>
</dbReference>
<protein>
    <recommendedName>
        <fullName evidence="2">YbaK/aminoacyl-tRNA synthetase-associated domain-containing protein</fullName>
    </recommendedName>
</protein>
<dbReference type="Proteomes" id="UP000218606">
    <property type="component" value="Chromosome"/>
</dbReference>
<accession>A0AAN1GTJ6</accession>
<evidence type="ECO:0000259" key="2">
    <source>
        <dbReference type="Pfam" id="PF04073"/>
    </source>
</evidence>
<proteinExistence type="inferred from homology"/>
<dbReference type="SUPFAM" id="SSF55826">
    <property type="entry name" value="YbaK/ProRS associated domain"/>
    <property type="match status" value="1"/>
</dbReference>
<gene>
    <name evidence="3" type="ORF">PhaeoP13_03001</name>
</gene>
<dbReference type="InterPro" id="IPR040285">
    <property type="entry name" value="ProX/PRXD1"/>
</dbReference>
<dbReference type="Pfam" id="PF04073">
    <property type="entry name" value="tRNA_edit"/>
    <property type="match status" value="1"/>
</dbReference>
<dbReference type="PANTHER" id="PTHR31423:SF3">
    <property type="entry name" value="PROLYL-TRNA SYNTHETASE ASSOCIATED DOMAIN-CONTAINING PROTEIN 1-RELATED"/>
    <property type="match status" value="1"/>
</dbReference>
<dbReference type="Gene3D" id="3.90.960.10">
    <property type="entry name" value="YbaK/aminoacyl-tRNA synthetase-associated domain"/>
    <property type="match status" value="1"/>
</dbReference>
<reference evidence="3 4" key="1">
    <citation type="journal article" date="2017" name="Front. Microbiol.">
        <title>Phaeobacter piscinae sp. nov., a species of the Roseobacter group and potential aquaculture probiont.</title>
        <authorList>
            <person name="Sonnenschein E.C."/>
            <person name="Phippen C.B.W."/>
            <person name="Nielsen K.F."/>
            <person name="Mateiu R.V."/>
            <person name="Melchiorsen J."/>
            <person name="Gram L."/>
            <person name="Overmann J."/>
            <person name="Freese H.M."/>
        </authorList>
    </citation>
    <scope>NUCLEOTIDE SEQUENCE [LARGE SCALE GENOMIC DNA]</scope>
    <source>
        <strain evidence="3 4">P13</strain>
    </source>
</reference>
<organism evidence="3 4">
    <name type="scientific">Phaeobacter piscinae</name>
    <dbReference type="NCBI Taxonomy" id="1580596"/>
    <lineage>
        <taxon>Bacteria</taxon>
        <taxon>Pseudomonadati</taxon>
        <taxon>Pseudomonadota</taxon>
        <taxon>Alphaproteobacteria</taxon>
        <taxon>Rhodobacterales</taxon>
        <taxon>Roseobacteraceae</taxon>
        <taxon>Phaeobacter</taxon>
    </lineage>
</organism>
<comment type="similarity">
    <text evidence="1">Belongs to the PRORSD1 family.</text>
</comment>
<evidence type="ECO:0000256" key="1">
    <source>
        <dbReference type="ARBA" id="ARBA00010201"/>
    </source>
</evidence>
<evidence type="ECO:0000313" key="3">
    <source>
        <dbReference type="EMBL" id="ATG44901.1"/>
    </source>
</evidence>